<dbReference type="InterPro" id="IPR001653">
    <property type="entry name" value="DAP_epimerase_DapF"/>
</dbReference>
<feature type="active site" description="Proton donor" evidence="8">
    <location>
        <position position="74"/>
    </location>
</feature>
<evidence type="ECO:0000256" key="5">
    <source>
        <dbReference type="ARBA" id="ARBA00023154"/>
    </source>
</evidence>
<comment type="subcellular location">
    <subcellularLocation>
        <location evidence="8">Cytoplasm</location>
    </subcellularLocation>
</comment>
<feature type="active site" description="Proton acceptor" evidence="8">
    <location>
        <position position="220"/>
    </location>
</feature>
<name>A0A7W9CK66_9CAUL</name>
<comment type="pathway">
    <text evidence="1 8">Amino-acid biosynthesis; L-lysine biosynthesis via DAP pathway; DL-2,6-diaminopimelate from LL-2,6-diaminopimelate: step 1/1.</text>
</comment>
<dbReference type="NCBIfam" id="TIGR00652">
    <property type="entry name" value="DapF"/>
    <property type="match status" value="1"/>
</dbReference>
<keyword evidence="11" id="KW-1185">Reference proteome</keyword>
<feature type="binding site" evidence="8">
    <location>
        <position position="193"/>
    </location>
    <ligand>
        <name>substrate</name>
    </ligand>
</feature>
<evidence type="ECO:0000256" key="6">
    <source>
        <dbReference type="ARBA" id="ARBA00023235"/>
    </source>
</evidence>
<organism evidence="10 11">
    <name type="scientific">Brevundimonas variabilis</name>
    <dbReference type="NCBI Taxonomy" id="74312"/>
    <lineage>
        <taxon>Bacteria</taxon>
        <taxon>Pseudomonadati</taxon>
        <taxon>Pseudomonadota</taxon>
        <taxon>Alphaproteobacteria</taxon>
        <taxon>Caulobacterales</taxon>
        <taxon>Caulobacteraceae</taxon>
        <taxon>Brevundimonas</taxon>
    </lineage>
</organism>
<keyword evidence="6 8" id="KW-0413">Isomerase</keyword>
<dbReference type="SUPFAM" id="SSF54506">
    <property type="entry name" value="Diaminopimelate epimerase-like"/>
    <property type="match status" value="2"/>
</dbReference>
<feature type="binding site" evidence="8">
    <location>
        <begin position="221"/>
        <end position="222"/>
    </location>
    <ligand>
        <name>substrate</name>
    </ligand>
</feature>
<evidence type="ECO:0000256" key="4">
    <source>
        <dbReference type="ARBA" id="ARBA00022605"/>
    </source>
</evidence>
<comment type="subunit">
    <text evidence="8">Homodimer.</text>
</comment>
<protein>
    <recommendedName>
        <fullName evidence="3 8">Diaminopimelate epimerase</fullName>
        <shortName evidence="8">DAP epimerase</shortName>
        <ecNumber evidence="3 8">5.1.1.7</ecNumber>
    </recommendedName>
    <alternativeName>
        <fullName evidence="8">PLP-independent amino acid racemase</fullName>
    </alternativeName>
</protein>
<dbReference type="HAMAP" id="MF_00197">
    <property type="entry name" value="DAP_epimerase"/>
    <property type="match status" value="1"/>
</dbReference>
<dbReference type="GO" id="GO:0009089">
    <property type="term" value="P:lysine biosynthetic process via diaminopimelate"/>
    <property type="evidence" value="ECO:0007669"/>
    <property type="project" value="UniProtKB-UniRule"/>
</dbReference>
<dbReference type="Pfam" id="PF01678">
    <property type="entry name" value="DAP_epimerase"/>
    <property type="match status" value="2"/>
</dbReference>
<gene>
    <name evidence="8" type="primary">dapF</name>
    <name evidence="10" type="ORF">GGR13_002816</name>
</gene>
<dbReference type="PROSITE" id="PS01326">
    <property type="entry name" value="DAP_EPIMERASE"/>
    <property type="match status" value="1"/>
</dbReference>
<proteinExistence type="inferred from homology"/>
<dbReference type="GO" id="GO:0005829">
    <property type="term" value="C:cytosol"/>
    <property type="evidence" value="ECO:0007669"/>
    <property type="project" value="TreeGrafter"/>
</dbReference>
<reference evidence="10 11" key="1">
    <citation type="submission" date="2020-08" db="EMBL/GenBank/DDBJ databases">
        <title>Genomic Encyclopedia of Type Strains, Phase IV (KMG-IV): sequencing the most valuable type-strain genomes for metagenomic binning, comparative biology and taxonomic classification.</title>
        <authorList>
            <person name="Goeker M."/>
        </authorList>
    </citation>
    <scope>NUCLEOTIDE SEQUENCE [LARGE SCALE GENOMIC DNA]</scope>
    <source>
        <strain evidence="10 11">DSM 4737</strain>
    </source>
</reference>
<dbReference type="PANTHER" id="PTHR31689">
    <property type="entry name" value="DIAMINOPIMELATE EPIMERASE, CHLOROPLASTIC"/>
    <property type="match status" value="1"/>
</dbReference>
<comment type="function">
    <text evidence="8">Catalyzes the stereoinversion of LL-2,6-diaminopimelate (L,L-DAP) to meso-diaminopimelate (meso-DAP), a precursor of L-lysine and an essential component of the bacterial peptidoglycan.</text>
</comment>
<keyword evidence="5 8" id="KW-0457">Lysine biosynthesis</keyword>
<evidence type="ECO:0000256" key="3">
    <source>
        <dbReference type="ARBA" id="ARBA00013080"/>
    </source>
</evidence>
<dbReference type="GO" id="GO:0008837">
    <property type="term" value="F:diaminopimelate epimerase activity"/>
    <property type="evidence" value="ECO:0007669"/>
    <property type="project" value="UniProtKB-UniRule"/>
</dbReference>
<comment type="catalytic activity">
    <reaction evidence="7 8">
        <text>(2S,6S)-2,6-diaminopimelate = meso-2,6-diaminopimelate</text>
        <dbReference type="Rhea" id="RHEA:15393"/>
        <dbReference type="ChEBI" id="CHEBI:57609"/>
        <dbReference type="ChEBI" id="CHEBI:57791"/>
        <dbReference type="EC" id="5.1.1.7"/>
    </reaction>
</comment>
<evidence type="ECO:0000256" key="1">
    <source>
        <dbReference type="ARBA" id="ARBA00005196"/>
    </source>
</evidence>
<feature type="binding site" evidence="8">
    <location>
        <position position="159"/>
    </location>
    <ligand>
        <name>substrate</name>
    </ligand>
</feature>
<evidence type="ECO:0000256" key="2">
    <source>
        <dbReference type="ARBA" id="ARBA00010219"/>
    </source>
</evidence>
<dbReference type="InterPro" id="IPR018510">
    <property type="entry name" value="DAP_epimerase_AS"/>
</dbReference>
<sequence>MATLSFVKMNGAGNDFVVVHARDQAFSPGEEQARAIADRSTGEGCDQLIAIEPSDTADGFMRVWNADGSRVETCGNALRCVGWLLMQASGKDSVVIDTVAGPTVARRDGDRIEVDMGPPRLAWDQVPIAEEMDTRNIELQIGPIDDPVLHTPGAVSMGNPHVVFFMDHTPNDGFVRGSGSLIEHHPLFPEGVNVGYAHVMARDHIRLRVWERGAGLTKACGTGACAALVASVRRGLCDRAATVTVDGGELTIRWDEATDHVFMTGPVAVERTGTLTL</sequence>
<evidence type="ECO:0000256" key="9">
    <source>
        <dbReference type="PROSITE-ProRule" id="PRU10125"/>
    </source>
</evidence>
<comment type="caution">
    <text evidence="10">The sequence shown here is derived from an EMBL/GenBank/DDBJ whole genome shotgun (WGS) entry which is preliminary data.</text>
</comment>
<comment type="similarity">
    <text evidence="2 8">Belongs to the diaminopimelate epimerase family.</text>
</comment>
<feature type="binding site" evidence="8">
    <location>
        <begin position="75"/>
        <end position="76"/>
    </location>
    <ligand>
        <name>substrate</name>
    </ligand>
</feature>
<feature type="active site" evidence="9">
    <location>
        <position position="74"/>
    </location>
</feature>
<feature type="binding site" evidence="8">
    <location>
        <position position="14"/>
    </location>
    <ligand>
        <name>substrate</name>
    </ligand>
</feature>
<keyword evidence="8" id="KW-0963">Cytoplasm</keyword>
<evidence type="ECO:0000313" key="10">
    <source>
        <dbReference type="EMBL" id="MBB5747195.1"/>
    </source>
</evidence>
<evidence type="ECO:0000313" key="11">
    <source>
        <dbReference type="Proteomes" id="UP000545037"/>
    </source>
</evidence>
<keyword evidence="4 8" id="KW-0028">Amino-acid biosynthesis</keyword>
<feature type="binding site" evidence="8">
    <location>
        <position position="47"/>
    </location>
    <ligand>
        <name>substrate</name>
    </ligand>
</feature>
<dbReference type="EC" id="5.1.1.7" evidence="3 8"/>
<evidence type="ECO:0000256" key="7">
    <source>
        <dbReference type="ARBA" id="ARBA00051712"/>
    </source>
</evidence>
<feature type="site" description="Could be important to modulate the pK values of the two catalytic cysteine residues" evidence="8">
    <location>
        <position position="161"/>
    </location>
</feature>
<feature type="binding site" evidence="8">
    <location>
        <position position="65"/>
    </location>
    <ligand>
        <name>substrate</name>
    </ligand>
</feature>
<evidence type="ECO:0000256" key="8">
    <source>
        <dbReference type="HAMAP-Rule" id="MF_00197"/>
    </source>
</evidence>
<dbReference type="AlphaFoldDB" id="A0A7W9CK66"/>
<dbReference type="Gene3D" id="3.10.310.10">
    <property type="entry name" value="Diaminopimelate Epimerase, Chain A, domain 1"/>
    <property type="match status" value="2"/>
</dbReference>
<feature type="binding site" evidence="8">
    <location>
        <begin position="211"/>
        <end position="212"/>
    </location>
    <ligand>
        <name>substrate</name>
    </ligand>
</feature>
<dbReference type="PANTHER" id="PTHR31689:SF0">
    <property type="entry name" value="DIAMINOPIMELATE EPIMERASE"/>
    <property type="match status" value="1"/>
</dbReference>
<dbReference type="UniPathway" id="UPA00034">
    <property type="reaction ID" value="UER00025"/>
</dbReference>
<dbReference type="Proteomes" id="UP000545037">
    <property type="component" value="Unassembled WGS sequence"/>
</dbReference>
<feature type="site" description="Could be important to modulate the pK values of the two catalytic cysteine residues" evidence="8">
    <location>
        <position position="211"/>
    </location>
</feature>
<dbReference type="RefSeq" id="WP_425486102.1">
    <property type="nucleotide sequence ID" value="NZ_JACHOR010000005.1"/>
</dbReference>
<accession>A0A7W9CK66</accession>
<dbReference type="EMBL" id="JACHOR010000005">
    <property type="protein sequence ID" value="MBB5747195.1"/>
    <property type="molecule type" value="Genomic_DNA"/>
</dbReference>